<accession>A0A101QD82</accession>
<reference evidence="2 3" key="1">
    <citation type="submission" date="2015-10" db="EMBL/GenBank/DDBJ databases">
        <title>Draft genome sequence of Streptomyces corchorusii DSM 40340, type strain for the species Streptomyces corchorusii.</title>
        <authorList>
            <person name="Ruckert C."/>
            <person name="Winkler A."/>
            <person name="Kalinowski J."/>
            <person name="Kampfer P."/>
            <person name="Glaeser S."/>
        </authorList>
    </citation>
    <scope>NUCLEOTIDE SEQUENCE [LARGE SCALE GENOMIC DNA]</scope>
    <source>
        <strain evidence="2 3">DSM 40340</strain>
    </source>
</reference>
<comment type="caution">
    <text evidence="2">The sequence shown here is derived from an EMBL/GenBank/DDBJ whole genome shotgun (WGS) entry which is preliminary data.</text>
</comment>
<dbReference type="Proteomes" id="UP000053398">
    <property type="component" value="Unassembled WGS sequence"/>
</dbReference>
<dbReference type="EMBL" id="LMWP01000016">
    <property type="protein sequence ID" value="KUN27812.1"/>
    <property type="molecule type" value="Genomic_DNA"/>
</dbReference>
<gene>
    <name evidence="2" type="ORF">AQJ11_14460</name>
</gene>
<protein>
    <submittedName>
        <fullName evidence="2">Uncharacterized protein</fullName>
    </submittedName>
</protein>
<sequence>MEPTDTVQPMSSAAPAAAGTAVKILSPSAVDGPPPSPDRIGRHQRLHPGPALVHDWAPRITGLIPVCVATAVRPV</sequence>
<evidence type="ECO:0000256" key="1">
    <source>
        <dbReference type="SAM" id="MobiDB-lite"/>
    </source>
</evidence>
<organism evidence="2 3">
    <name type="scientific">Streptomyces corchorusii</name>
    <name type="common">Streptomyces chibaensis</name>
    <dbReference type="NCBI Taxonomy" id="1903"/>
    <lineage>
        <taxon>Bacteria</taxon>
        <taxon>Bacillati</taxon>
        <taxon>Actinomycetota</taxon>
        <taxon>Actinomycetes</taxon>
        <taxon>Kitasatosporales</taxon>
        <taxon>Streptomycetaceae</taxon>
        <taxon>Streptomyces</taxon>
    </lineage>
</organism>
<evidence type="ECO:0000313" key="3">
    <source>
        <dbReference type="Proteomes" id="UP000053398"/>
    </source>
</evidence>
<dbReference type="AlphaFoldDB" id="A0A101QD82"/>
<name>A0A101QD82_STRCK</name>
<proteinExistence type="predicted"/>
<feature type="region of interest" description="Disordered" evidence="1">
    <location>
        <begin position="26"/>
        <end position="46"/>
    </location>
</feature>
<keyword evidence="3" id="KW-1185">Reference proteome</keyword>
<evidence type="ECO:0000313" key="2">
    <source>
        <dbReference type="EMBL" id="KUN27812.1"/>
    </source>
</evidence>